<proteinExistence type="predicted"/>
<dbReference type="eggNOG" id="COG0497">
    <property type="taxonomic scope" value="Bacteria"/>
</dbReference>
<sequence>MINNASRLKLNRLVINKNGKQVYDELFHEGINIIRGEHSVGKSTILDMIFYVLGGELKKDDWKYPADQCSFVNAEITINGRVITLSRHIDATGGVPHIKVYEGGYDIAMGDVQGWIDYGPRRSNEKLSFSEVMFELFNWGQYKSNDYQNLTMHQILRLIYLSQSSDSNRIFRKEASRSDNENTRTAIAEFLLGLDDLETHSYRQNLLKYEREYELSTTELKTYFSFLGDDADLTVEKITDKIKTKINELEQIDVKKESLLDSKVDLKNTDEYDLATERDLALTKSQHLTTKINNKINELDSRKVEIQDCILFGKSLNYRIKSLNESQSTHESLGKISFEYCPCCFTPVIESVSDDVGCALCKSNDSTSSLEEKYIETLNELQYQSRQNEIIIKKTN</sequence>
<evidence type="ECO:0000313" key="2">
    <source>
        <dbReference type="EMBL" id="KFC80806.1"/>
    </source>
</evidence>
<dbReference type="Gene3D" id="3.40.50.300">
    <property type="entry name" value="P-loop containing nucleotide triphosphate hydrolases"/>
    <property type="match status" value="1"/>
</dbReference>
<reference evidence="2 3" key="1">
    <citation type="submission" date="2014-05" db="EMBL/GenBank/DDBJ databases">
        <title>ATOL: Assembling a taxonomically balanced genome-scale reconstruction of the evolutionary history of the Enterobacteriaceae.</title>
        <authorList>
            <person name="Plunkett G.III."/>
            <person name="Neeno-Eckwall E.C."/>
            <person name="Glasner J.D."/>
            <person name="Perna N.T."/>
        </authorList>
    </citation>
    <scope>NUCLEOTIDE SEQUENCE [LARGE SCALE GENOMIC DNA]</scope>
    <source>
        <strain evidence="2 3">ATCC 33852</strain>
    </source>
</reference>
<keyword evidence="3" id="KW-1185">Reference proteome</keyword>
<comment type="caution">
    <text evidence="2">The sequence shown here is derived from an EMBL/GenBank/DDBJ whole genome shotgun (WGS) entry which is preliminary data.</text>
</comment>
<name>A0A085GAR1_EWIA3</name>
<feature type="domain" description="Rad50/SbcC-type AAA" evidence="1">
    <location>
        <begin position="27"/>
        <end position="299"/>
    </location>
</feature>
<dbReference type="Pfam" id="PF13476">
    <property type="entry name" value="AAA_23"/>
    <property type="match status" value="1"/>
</dbReference>
<gene>
    <name evidence="2" type="ORF">GEAM_2128</name>
</gene>
<dbReference type="SUPFAM" id="SSF52540">
    <property type="entry name" value="P-loop containing nucleoside triphosphate hydrolases"/>
    <property type="match status" value="1"/>
</dbReference>
<dbReference type="InterPro" id="IPR038729">
    <property type="entry name" value="Rad50/SbcC_AAA"/>
</dbReference>
<accession>A0A085GAR1</accession>
<dbReference type="Proteomes" id="UP000028640">
    <property type="component" value="Unassembled WGS sequence"/>
</dbReference>
<dbReference type="STRING" id="910964.GEAM_2128"/>
<dbReference type="GO" id="GO:0006302">
    <property type="term" value="P:double-strand break repair"/>
    <property type="evidence" value="ECO:0007669"/>
    <property type="project" value="InterPro"/>
</dbReference>
<evidence type="ECO:0000313" key="3">
    <source>
        <dbReference type="Proteomes" id="UP000028640"/>
    </source>
</evidence>
<dbReference type="RefSeq" id="WP_246867339.1">
    <property type="nucleotide sequence ID" value="NZ_JMPJ01000053.1"/>
</dbReference>
<dbReference type="GO" id="GO:0016887">
    <property type="term" value="F:ATP hydrolysis activity"/>
    <property type="evidence" value="ECO:0007669"/>
    <property type="project" value="InterPro"/>
</dbReference>
<dbReference type="AlphaFoldDB" id="A0A085GAR1"/>
<organism evidence="2 3">
    <name type="scientific">Ewingella americana (strain ATCC 33852 / DSM 4580 / CCUG 14506 / JCM 5911 / LMG 7869 / NCTC 12157 / CDC 1468-78)</name>
    <dbReference type="NCBI Taxonomy" id="910964"/>
    <lineage>
        <taxon>Bacteria</taxon>
        <taxon>Pseudomonadati</taxon>
        <taxon>Pseudomonadota</taxon>
        <taxon>Gammaproteobacteria</taxon>
        <taxon>Enterobacterales</taxon>
        <taxon>Yersiniaceae</taxon>
        <taxon>Ewingella</taxon>
    </lineage>
</organism>
<dbReference type="InterPro" id="IPR027417">
    <property type="entry name" value="P-loop_NTPase"/>
</dbReference>
<dbReference type="EMBL" id="JMPJ01000053">
    <property type="protein sequence ID" value="KFC80806.1"/>
    <property type="molecule type" value="Genomic_DNA"/>
</dbReference>
<protein>
    <recommendedName>
        <fullName evidence="1">Rad50/SbcC-type AAA domain-containing protein</fullName>
    </recommendedName>
</protein>
<evidence type="ECO:0000259" key="1">
    <source>
        <dbReference type="Pfam" id="PF13476"/>
    </source>
</evidence>